<sequence>MNKEQEKFINDALKTAPGARNTGMKEFHNLFYTAGDPHHQRSTLEMIQKARKTATINIAIRHGLRLPVPIPNAWPALRDVCSKELPNAENRSPWVIVQ</sequence>
<evidence type="ECO:0000313" key="1">
    <source>
        <dbReference type="EMBL" id="PPQ70276.1"/>
    </source>
</evidence>
<dbReference type="InParanoid" id="A0A409VVI5"/>
<proteinExistence type="predicted"/>
<dbReference type="Proteomes" id="UP000284706">
    <property type="component" value="Unassembled WGS sequence"/>
</dbReference>
<evidence type="ECO:0000313" key="2">
    <source>
        <dbReference type="Proteomes" id="UP000284706"/>
    </source>
</evidence>
<keyword evidence="2" id="KW-1185">Reference proteome</keyword>
<name>A0A409VVI5_9AGAR</name>
<gene>
    <name evidence="1" type="ORF">CVT26_014565</name>
</gene>
<protein>
    <submittedName>
        <fullName evidence="1">Uncharacterized protein</fullName>
    </submittedName>
</protein>
<accession>A0A409VVI5</accession>
<reference evidence="1 2" key="1">
    <citation type="journal article" date="2018" name="Evol. Lett.">
        <title>Horizontal gene cluster transfer increased hallucinogenic mushroom diversity.</title>
        <authorList>
            <person name="Reynolds H.T."/>
            <person name="Vijayakumar V."/>
            <person name="Gluck-Thaler E."/>
            <person name="Korotkin H.B."/>
            <person name="Matheny P.B."/>
            <person name="Slot J.C."/>
        </authorList>
    </citation>
    <scope>NUCLEOTIDE SEQUENCE [LARGE SCALE GENOMIC DNA]</scope>
    <source>
        <strain evidence="1 2">SRW20</strain>
    </source>
</reference>
<organism evidence="1 2">
    <name type="scientific">Gymnopilus dilepis</name>
    <dbReference type="NCBI Taxonomy" id="231916"/>
    <lineage>
        <taxon>Eukaryota</taxon>
        <taxon>Fungi</taxon>
        <taxon>Dikarya</taxon>
        <taxon>Basidiomycota</taxon>
        <taxon>Agaricomycotina</taxon>
        <taxon>Agaricomycetes</taxon>
        <taxon>Agaricomycetidae</taxon>
        <taxon>Agaricales</taxon>
        <taxon>Agaricineae</taxon>
        <taxon>Hymenogastraceae</taxon>
        <taxon>Gymnopilus</taxon>
    </lineage>
</organism>
<comment type="caution">
    <text evidence="1">The sequence shown here is derived from an EMBL/GenBank/DDBJ whole genome shotgun (WGS) entry which is preliminary data.</text>
</comment>
<dbReference type="EMBL" id="NHYE01005547">
    <property type="protein sequence ID" value="PPQ70276.1"/>
    <property type="molecule type" value="Genomic_DNA"/>
</dbReference>
<dbReference type="AlphaFoldDB" id="A0A409VVI5"/>